<keyword evidence="2" id="KW-0808">Transferase</keyword>
<dbReference type="AlphaFoldDB" id="A0A243AQL0"/>
<name>A0A243AQL0_BACTU</name>
<dbReference type="NCBIfam" id="TIGR03728">
    <property type="entry name" value="glyco_access_1"/>
    <property type="match status" value="1"/>
</dbReference>
<organism evidence="2 3">
    <name type="scientific">Bacillus thuringiensis serovar navarrensis</name>
    <dbReference type="NCBI Taxonomy" id="339658"/>
    <lineage>
        <taxon>Bacteria</taxon>
        <taxon>Bacillati</taxon>
        <taxon>Bacillota</taxon>
        <taxon>Bacilli</taxon>
        <taxon>Bacillales</taxon>
        <taxon>Bacillaceae</taxon>
        <taxon>Bacillus</taxon>
        <taxon>Bacillus cereus group</taxon>
    </lineage>
</organism>
<dbReference type="Proteomes" id="UP000194860">
    <property type="component" value="Unassembled WGS sequence"/>
</dbReference>
<dbReference type="RefSeq" id="WP_088031105.1">
    <property type="nucleotide sequence ID" value="NZ_NFDG01000027.1"/>
</dbReference>
<accession>A0A243AQL0</accession>
<evidence type="ECO:0000259" key="1">
    <source>
        <dbReference type="Pfam" id="PF08759"/>
    </source>
</evidence>
<gene>
    <name evidence="2" type="ORF">BK732_04470</name>
</gene>
<evidence type="ECO:0000313" key="3">
    <source>
        <dbReference type="Proteomes" id="UP000194860"/>
    </source>
</evidence>
<dbReference type="GO" id="GO:0016740">
    <property type="term" value="F:transferase activity"/>
    <property type="evidence" value="ECO:0007669"/>
    <property type="project" value="UniProtKB-KW"/>
</dbReference>
<proteinExistence type="predicted"/>
<reference evidence="2 3" key="1">
    <citation type="submission" date="2016-10" db="EMBL/GenBank/DDBJ databases">
        <title>Comparative genomics of Bacillus thuringiensis reveals a path to pathogens against multiple invertebrate hosts.</title>
        <authorList>
            <person name="Zheng J."/>
            <person name="Gao Q."/>
            <person name="Liu H."/>
            <person name="Peng D."/>
            <person name="Ruan L."/>
            <person name="Sun M."/>
        </authorList>
    </citation>
    <scope>NUCLEOTIDE SEQUENCE [LARGE SCALE GENOMIC DNA]</scope>
    <source>
        <strain evidence="2">BGSC 4BM1</strain>
    </source>
</reference>
<dbReference type="EMBL" id="NFDG01000027">
    <property type="protein sequence ID" value="OTY28005.1"/>
    <property type="molecule type" value="Genomic_DNA"/>
</dbReference>
<feature type="domain" description="Glycosyltransferase GT-D fold" evidence="1">
    <location>
        <begin position="53"/>
        <end position="275"/>
    </location>
</feature>
<sequence>MKKSLLKLYYLYIGTKNKVTIQYNRMITVKRQPPTVKTLDETLDYIIGNNCSVSRFGDGEFALINGESLIFQPYSKELKDRLDGIIKSNKVGHLVCIPNIFKDLNWCTEKSRVYWKRYLELNRSRIYKSISMNKEYYDALVTRLYIDHQDKSMAGIRFDKIKDVWDDREVIVIEGVQSRLGVGNDLFKNVKTIDRIICPSKNAFAKYREILEIAKNQKKSKLILIALGPTATVLAYDLSSYGYQTLDIGHIDVEYEWFLKKVTEKQPIKNKYIGEVDNGTNVNAISDLKYESEIIARIIKFDYF</sequence>
<comment type="caution">
    <text evidence="2">The sequence shown here is derived from an EMBL/GenBank/DDBJ whole genome shotgun (WGS) entry which is preliminary data.</text>
</comment>
<protein>
    <submittedName>
        <fullName evidence="2">Glycosyl transferase family 8</fullName>
    </submittedName>
</protein>
<dbReference type="InterPro" id="IPR014869">
    <property type="entry name" value="GT-D"/>
</dbReference>
<evidence type="ECO:0000313" key="2">
    <source>
        <dbReference type="EMBL" id="OTY28005.1"/>
    </source>
</evidence>
<dbReference type="Pfam" id="PF08759">
    <property type="entry name" value="GT-D"/>
    <property type="match status" value="1"/>
</dbReference>